<dbReference type="Pfam" id="PF14392">
    <property type="entry name" value="zf-CCHC_4"/>
    <property type="match status" value="1"/>
</dbReference>
<reference evidence="3" key="1">
    <citation type="journal article" date="2023" name="Plant J.">
        <title>Genome sequences and population genomics provide insights into the demographic history, inbreeding, and mutation load of two 'living fossil' tree species of Dipteronia.</title>
        <authorList>
            <person name="Feng Y."/>
            <person name="Comes H.P."/>
            <person name="Chen J."/>
            <person name="Zhu S."/>
            <person name="Lu R."/>
            <person name="Zhang X."/>
            <person name="Li P."/>
            <person name="Qiu J."/>
            <person name="Olsen K.M."/>
            <person name="Qiu Y."/>
        </authorList>
    </citation>
    <scope>NUCLEOTIDE SEQUENCE</scope>
    <source>
        <strain evidence="3">KIB01</strain>
    </source>
</reference>
<dbReference type="InterPro" id="IPR040256">
    <property type="entry name" value="At4g02000-like"/>
</dbReference>
<dbReference type="Proteomes" id="UP001280121">
    <property type="component" value="Unassembled WGS sequence"/>
</dbReference>
<dbReference type="PANTHER" id="PTHR31286">
    <property type="entry name" value="GLYCINE-RICH CELL WALL STRUCTURAL PROTEIN 1.8-LIKE"/>
    <property type="match status" value="1"/>
</dbReference>
<feature type="region of interest" description="Disordered" evidence="1">
    <location>
        <begin position="122"/>
        <end position="141"/>
    </location>
</feature>
<proteinExistence type="predicted"/>
<evidence type="ECO:0000313" key="3">
    <source>
        <dbReference type="EMBL" id="KAK2653364.1"/>
    </source>
</evidence>
<evidence type="ECO:0000259" key="2">
    <source>
        <dbReference type="Pfam" id="PF14392"/>
    </source>
</evidence>
<sequence length="141" mass="16542">MVQKWRPKFVPGEDDIQKMQVWVRLSKLPMEWIDVDMLRIRGGMLGITYKTDPITESQAWRRFARICVETDVTKPLKNTLKVEDRSIKVEYESLCLICFNCGRIRHSREACMEGRPEHIEEVQPYKKGNENNDAKSEPFGP</sequence>
<comment type="caution">
    <text evidence="3">The sequence shown here is derived from an EMBL/GenBank/DDBJ whole genome shotgun (WGS) entry which is preliminary data.</text>
</comment>
<organism evidence="3 4">
    <name type="scientific">Dipteronia dyeriana</name>
    <dbReference type="NCBI Taxonomy" id="168575"/>
    <lineage>
        <taxon>Eukaryota</taxon>
        <taxon>Viridiplantae</taxon>
        <taxon>Streptophyta</taxon>
        <taxon>Embryophyta</taxon>
        <taxon>Tracheophyta</taxon>
        <taxon>Spermatophyta</taxon>
        <taxon>Magnoliopsida</taxon>
        <taxon>eudicotyledons</taxon>
        <taxon>Gunneridae</taxon>
        <taxon>Pentapetalae</taxon>
        <taxon>rosids</taxon>
        <taxon>malvids</taxon>
        <taxon>Sapindales</taxon>
        <taxon>Sapindaceae</taxon>
        <taxon>Hippocastanoideae</taxon>
        <taxon>Acereae</taxon>
        <taxon>Dipteronia</taxon>
    </lineage>
</organism>
<dbReference type="EMBL" id="JANJYI010000004">
    <property type="protein sequence ID" value="KAK2653364.1"/>
    <property type="molecule type" value="Genomic_DNA"/>
</dbReference>
<keyword evidence="4" id="KW-1185">Reference proteome</keyword>
<dbReference type="AlphaFoldDB" id="A0AAE0CJF0"/>
<protein>
    <recommendedName>
        <fullName evidence="2">Zinc knuckle CX2CX4HX4C domain-containing protein</fullName>
    </recommendedName>
</protein>
<dbReference type="InterPro" id="IPR025836">
    <property type="entry name" value="Zn_knuckle_CX2CX4HX4C"/>
</dbReference>
<dbReference type="PANTHER" id="PTHR31286:SF99">
    <property type="entry name" value="DUF4283 DOMAIN-CONTAINING PROTEIN"/>
    <property type="match status" value="1"/>
</dbReference>
<name>A0AAE0CJF0_9ROSI</name>
<feature type="domain" description="Zinc knuckle CX2CX4HX4C" evidence="2">
    <location>
        <begin position="71"/>
        <end position="111"/>
    </location>
</feature>
<evidence type="ECO:0000313" key="4">
    <source>
        <dbReference type="Proteomes" id="UP001280121"/>
    </source>
</evidence>
<gene>
    <name evidence="3" type="ORF">Ddye_013220</name>
</gene>
<evidence type="ECO:0000256" key="1">
    <source>
        <dbReference type="SAM" id="MobiDB-lite"/>
    </source>
</evidence>
<accession>A0AAE0CJF0</accession>